<reference evidence="15" key="2">
    <citation type="submission" date="2025-09" db="UniProtKB">
        <authorList>
            <consortium name="Ensembl"/>
        </authorList>
    </citation>
    <scope>IDENTIFICATION</scope>
</reference>
<dbReference type="GeneTree" id="ENSGT01150000286961"/>
<sequence length="309" mass="35305">MLESHHTGYLLLAVIQFLTGVLVNGTIVVVNGIDLMQQRKVIPLALLVSCLAISRTGLQLVIFCTDLAMFSLIGFLQLAERSTVFMFVNELGLWFATWLSVFYCAKIATITHPVFSWLKTRISRLVPWLILGSLVYASSISVFHSKYKWIFSKEDLLAFLYQNATNPLKEMSTLKSVFIFTQFSLPLLIFLMSALLLIYSLGRHTQQMRNTVMGPRGPRTHVHISALLSILSFLGLYLCHYTAMALFFFQIFKIGSLRYFFCTLVIGSYHTGHSVNLILGNPKLERFRRKLLLHRKCCHTPQPSKEMPW</sequence>
<feature type="transmembrane region" description="Helical" evidence="14">
    <location>
        <begin position="177"/>
        <end position="201"/>
    </location>
</feature>
<evidence type="ECO:0000256" key="9">
    <source>
        <dbReference type="ARBA" id="ARBA00023170"/>
    </source>
</evidence>
<keyword evidence="3 13" id="KW-0919">Taste</keyword>
<evidence type="ECO:0000256" key="1">
    <source>
        <dbReference type="ARBA" id="ARBA00004141"/>
    </source>
</evidence>
<evidence type="ECO:0000313" key="16">
    <source>
        <dbReference type="Proteomes" id="UP000694540"/>
    </source>
</evidence>
<evidence type="ECO:0000313" key="15">
    <source>
        <dbReference type="Ensembl" id="ENSCWAP00000007033.1"/>
    </source>
</evidence>
<dbReference type="PANTHER" id="PTHR11394:SF149">
    <property type="entry name" value="TASTE RECEPTOR TYPE 2 MEMBER 1"/>
    <property type="match status" value="1"/>
</dbReference>
<keyword evidence="6 14" id="KW-1133">Transmembrane helix</keyword>
<gene>
    <name evidence="15" type="primary">TAS2R1</name>
</gene>
<evidence type="ECO:0000256" key="13">
    <source>
        <dbReference type="RuleBase" id="RU004424"/>
    </source>
</evidence>
<dbReference type="GO" id="GO:0004930">
    <property type="term" value="F:G protein-coupled receptor activity"/>
    <property type="evidence" value="ECO:0007669"/>
    <property type="project" value="UniProtKB-KW"/>
</dbReference>
<keyword evidence="7 13" id="KW-0297">G-protein coupled receptor</keyword>
<dbReference type="AlphaFoldDB" id="A0A8C3YDN9"/>
<keyword evidence="8 13" id="KW-0472">Membrane</keyword>
<protein>
    <recommendedName>
        <fullName evidence="13">Taste receptor type 2</fullName>
    </recommendedName>
</protein>
<comment type="subcellular location">
    <subcellularLocation>
        <location evidence="1 13">Membrane</location>
        <topology evidence="1 13">Multi-pass membrane protein</topology>
    </subcellularLocation>
</comment>
<keyword evidence="16" id="KW-1185">Reference proteome</keyword>
<feature type="transmembrane region" description="Helical" evidence="14">
    <location>
        <begin position="6"/>
        <end position="30"/>
    </location>
</feature>
<keyword evidence="9 13" id="KW-0675">Receptor</keyword>
<dbReference type="SUPFAM" id="SSF81321">
    <property type="entry name" value="Family A G protein-coupled receptor-like"/>
    <property type="match status" value="1"/>
</dbReference>
<feature type="transmembrane region" description="Helical" evidence="14">
    <location>
        <begin position="42"/>
        <end position="75"/>
    </location>
</feature>
<accession>A0A8C3YDN9</accession>
<dbReference type="InterPro" id="IPR007960">
    <property type="entry name" value="TAS2R"/>
</dbReference>
<evidence type="ECO:0000256" key="4">
    <source>
        <dbReference type="ARBA" id="ARBA00022606"/>
    </source>
</evidence>
<dbReference type="Ensembl" id="ENSCWAT00000007655.1">
    <property type="protein sequence ID" value="ENSCWAP00000007033.1"/>
    <property type="gene ID" value="ENSCWAG00000005462.1"/>
</dbReference>
<evidence type="ECO:0000256" key="11">
    <source>
        <dbReference type="ARBA" id="ARBA00023224"/>
    </source>
</evidence>
<dbReference type="PANTHER" id="PTHR11394">
    <property type="entry name" value="TASTE RECEPTOR TYPE 2"/>
    <property type="match status" value="1"/>
</dbReference>
<evidence type="ECO:0000256" key="12">
    <source>
        <dbReference type="RuleBase" id="RU004423"/>
    </source>
</evidence>
<keyword evidence="11 13" id="KW-0807">Transducer</keyword>
<dbReference type="Proteomes" id="UP000694540">
    <property type="component" value="Unplaced"/>
</dbReference>
<feature type="transmembrane region" description="Helical" evidence="14">
    <location>
        <begin position="222"/>
        <end position="251"/>
    </location>
</feature>
<feature type="transmembrane region" description="Helical" evidence="14">
    <location>
        <begin position="125"/>
        <end position="143"/>
    </location>
</feature>
<reference evidence="15" key="1">
    <citation type="submission" date="2025-08" db="UniProtKB">
        <authorList>
            <consortium name="Ensembl"/>
        </authorList>
    </citation>
    <scope>IDENTIFICATION</scope>
</reference>
<comment type="similarity">
    <text evidence="2 12">Belongs to the G-protein coupled receptor T2R family.</text>
</comment>
<dbReference type="GO" id="GO:0033038">
    <property type="term" value="F:bitter taste receptor activity"/>
    <property type="evidence" value="ECO:0007669"/>
    <property type="project" value="Ensembl"/>
</dbReference>
<evidence type="ECO:0000256" key="2">
    <source>
        <dbReference type="ARBA" id="ARBA00007376"/>
    </source>
</evidence>
<evidence type="ECO:0000256" key="5">
    <source>
        <dbReference type="ARBA" id="ARBA00022692"/>
    </source>
</evidence>
<keyword evidence="10" id="KW-0325">Glycoprotein</keyword>
<evidence type="ECO:0000256" key="6">
    <source>
        <dbReference type="ARBA" id="ARBA00022989"/>
    </source>
</evidence>
<evidence type="ECO:0000256" key="7">
    <source>
        <dbReference type="ARBA" id="ARBA00023040"/>
    </source>
</evidence>
<name>A0A8C3YDN9_9CETA</name>
<dbReference type="Pfam" id="PF05296">
    <property type="entry name" value="TAS2R"/>
    <property type="match status" value="1"/>
</dbReference>
<evidence type="ECO:0000256" key="14">
    <source>
        <dbReference type="SAM" id="Phobius"/>
    </source>
</evidence>
<evidence type="ECO:0000256" key="10">
    <source>
        <dbReference type="ARBA" id="ARBA00023180"/>
    </source>
</evidence>
<evidence type="ECO:0000256" key="8">
    <source>
        <dbReference type="ARBA" id="ARBA00023136"/>
    </source>
</evidence>
<feature type="transmembrane region" description="Helical" evidence="14">
    <location>
        <begin position="257"/>
        <end position="279"/>
    </location>
</feature>
<dbReference type="GO" id="GO:0016020">
    <property type="term" value="C:membrane"/>
    <property type="evidence" value="ECO:0007669"/>
    <property type="project" value="UniProtKB-SubCell"/>
</dbReference>
<organism evidence="15 16">
    <name type="scientific">Catagonus wagneri</name>
    <name type="common">Chacoan peccary</name>
    <dbReference type="NCBI Taxonomy" id="51154"/>
    <lineage>
        <taxon>Eukaryota</taxon>
        <taxon>Metazoa</taxon>
        <taxon>Chordata</taxon>
        <taxon>Craniata</taxon>
        <taxon>Vertebrata</taxon>
        <taxon>Euteleostomi</taxon>
        <taxon>Mammalia</taxon>
        <taxon>Eutheria</taxon>
        <taxon>Laurasiatheria</taxon>
        <taxon>Artiodactyla</taxon>
        <taxon>Suina</taxon>
        <taxon>Tayassuidae</taxon>
        <taxon>Catagonus</taxon>
    </lineage>
</organism>
<proteinExistence type="inferred from homology"/>
<dbReference type="CDD" id="cd15016">
    <property type="entry name" value="7tm_TAS2R1"/>
    <property type="match status" value="1"/>
</dbReference>
<keyword evidence="5 13" id="KW-0812">Transmembrane</keyword>
<evidence type="ECO:0000256" key="3">
    <source>
        <dbReference type="ARBA" id="ARBA00022480"/>
    </source>
</evidence>
<dbReference type="FunFam" id="1.20.1070.10:FF:000055">
    <property type="entry name" value="Taste receptor type 2"/>
    <property type="match status" value="1"/>
</dbReference>
<keyword evidence="4 13" id="KW-0716">Sensory transduction</keyword>